<feature type="region of interest" description="Disordered" evidence="1">
    <location>
        <begin position="1"/>
        <end position="36"/>
    </location>
</feature>
<evidence type="ECO:0000313" key="2">
    <source>
        <dbReference type="EMBL" id="OMP09297.1"/>
    </source>
</evidence>
<proteinExistence type="predicted"/>
<reference evidence="3" key="1">
    <citation type="submission" date="2013-09" db="EMBL/GenBank/DDBJ databases">
        <title>Corchorus olitorius genome sequencing.</title>
        <authorList>
            <person name="Alam M."/>
            <person name="Haque M.S."/>
            <person name="Islam M.S."/>
            <person name="Emdad E.M."/>
            <person name="Islam M.M."/>
            <person name="Ahmed B."/>
            <person name="Halim A."/>
            <person name="Hossen Q.M.M."/>
            <person name="Hossain M.Z."/>
            <person name="Ahmed R."/>
            <person name="Khan M.M."/>
            <person name="Islam R."/>
            <person name="Rashid M.M."/>
            <person name="Khan S.A."/>
            <person name="Rahman M.S."/>
            <person name="Alam M."/>
            <person name="Yahiya A.S."/>
            <person name="Khan M.S."/>
            <person name="Azam M.S."/>
            <person name="Haque T."/>
            <person name="Lashkar M.Z.H."/>
            <person name="Akhand A.I."/>
            <person name="Morshed G."/>
            <person name="Roy S."/>
            <person name="Uddin K.S."/>
            <person name="Rabeya T."/>
            <person name="Hossain A.S."/>
            <person name="Chowdhury A."/>
            <person name="Snigdha A.R."/>
            <person name="Mortoza M.S."/>
            <person name="Matin S.A."/>
            <person name="Hoque S.M.E."/>
            <person name="Islam M.K."/>
            <person name="Roy D.K."/>
            <person name="Haider R."/>
            <person name="Moosa M.M."/>
            <person name="Elias S.M."/>
            <person name="Hasan A.M."/>
            <person name="Jahan S."/>
            <person name="Shafiuddin M."/>
            <person name="Mahmood N."/>
            <person name="Shommy N.S."/>
        </authorList>
    </citation>
    <scope>NUCLEOTIDE SEQUENCE [LARGE SCALE GENOMIC DNA]</scope>
    <source>
        <strain evidence="3">cv. O-4</strain>
    </source>
</reference>
<organism evidence="2 3">
    <name type="scientific">Corchorus olitorius</name>
    <dbReference type="NCBI Taxonomy" id="93759"/>
    <lineage>
        <taxon>Eukaryota</taxon>
        <taxon>Viridiplantae</taxon>
        <taxon>Streptophyta</taxon>
        <taxon>Embryophyta</taxon>
        <taxon>Tracheophyta</taxon>
        <taxon>Spermatophyta</taxon>
        <taxon>Magnoliopsida</taxon>
        <taxon>eudicotyledons</taxon>
        <taxon>Gunneridae</taxon>
        <taxon>Pentapetalae</taxon>
        <taxon>rosids</taxon>
        <taxon>malvids</taxon>
        <taxon>Malvales</taxon>
        <taxon>Malvaceae</taxon>
        <taxon>Grewioideae</taxon>
        <taxon>Apeibeae</taxon>
        <taxon>Corchorus</taxon>
    </lineage>
</organism>
<evidence type="ECO:0000256" key="1">
    <source>
        <dbReference type="SAM" id="MobiDB-lite"/>
    </source>
</evidence>
<gene>
    <name evidence="2" type="ORF">COLO4_05619</name>
</gene>
<keyword evidence="3" id="KW-1185">Reference proteome</keyword>
<dbReference type="Proteomes" id="UP000187203">
    <property type="component" value="Unassembled WGS sequence"/>
</dbReference>
<accession>A0A1R3KQE7</accession>
<protein>
    <submittedName>
        <fullName evidence="2">E3 ubiquitin-protein ligase</fullName>
    </submittedName>
</protein>
<dbReference type="EMBL" id="AWUE01012383">
    <property type="protein sequence ID" value="OMP09297.1"/>
    <property type="molecule type" value="Genomic_DNA"/>
</dbReference>
<sequence>MYSDREDERSPWVKANDSGVKNEEATEDTSTKPLSKRAHCNSIEELMADRSHEINDGSEDSYVSCEEVDIEVNILEDNMKWLERSVVVLFNAHTNIVDVAATISDFNS</sequence>
<comment type="caution">
    <text evidence="2">The sequence shown here is derived from an EMBL/GenBank/DDBJ whole genome shotgun (WGS) entry which is preliminary data.</text>
</comment>
<feature type="compositionally biased region" description="Basic and acidic residues" evidence="1">
    <location>
        <begin position="1"/>
        <end position="11"/>
    </location>
</feature>
<dbReference type="AlphaFoldDB" id="A0A1R3KQE7"/>
<name>A0A1R3KQE7_9ROSI</name>
<evidence type="ECO:0000313" key="3">
    <source>
        <dbReference type="Proteomes" id="UP000187203"/>
    </source>
</evidence>